<evidence type="ECO:0000313" key="2">
    <source>
        <dbReference type="Ensembl" id="ENSANAP00000023326.1"/>
    </source>
</evidence>
<dbReference type="InterPro" id="IPR040821">
    <property type="entry name" value="LINC02914-like"/>
</dbReference>
<dbReference type="OMA" id="ECSTCFC"/>
<proteinExistence type="predicted"/>
<dbReference type="Proteomes" id="UP000233020">
    <property type="component" value="Unplaced"/>
</dbReference>
<dbReference type="Pfam" id="PF17698">
    <property type="entry name" value="DUF5544"/>
    <property type="match status" value="1"/>
</dbReference>
<name>A0A2K5DQS6_AOTNA</name>
<reference evidence="2" key="1">
    <citation type="submission" date="2025-08" db="UniProtKB">
        <authorList>
            <consortium name="Ensembl"/>
        </authorList>
    </citation>
    <scope>IDENTIFICATION</scope>
</reference>
<dbReference type="Ensembl" id="ENSANAT00000041234.1">
    <property type="protein sequence ID" value="ENSANAP00000023326.1"/>
    <property type="gene ID" value="ENSANAG00000029423.1"/>
</dbReference>
<dbReference type="AlphaFoldDB" id="A0A2K5DQS6"/>
<accession>A0A2K5DQS6</accession>
<sequence length="125" mass="14132">VHRKEPRARLEATRDTARPHKQGTKLIFTLLPVDQLGERKCPSSQHLQRIRHNKQHALTLTKARGCGECSTCFCTEEKSECQRSEETSPGSCHHQIMSALTISTFCAKPRFKQLSKGTVTEMSQI</sequence>
<protein>
    <submittedName>
        <fullName evidence="2">Uncharacterized protein</fullName>
    </submittedName>
</protein>
<organism evidence="2 3">
    <name type="scientific">Aotus nancymaae</name>
    <name type="common">Ma's night monkey</name>
    <dbReference type="NCBI Taxonomy" id="37293"/>
    <lineage>
        <taxon>Eukaryota</taxon>
        <taxon>Metazoa</taxon>
        <taxon>Chordata</taxon>
        <taxon>Craniata</taxon>
        <taxon>Vertebrata</taxon>
        <taxon>Euteleostomi</taxon>
        <taxon>Mammalia</taxon>
        <taxon>Eutheria</taxon>
        <taxon>Euarchontoglires</taxon>
        <taxon>Primates</taxon>
        <taxon>Haplorrhini</taxon>
        <taxon>Platyrrhini</taxon>
        <taxon>Aotidae</taxon>
        <taxon>Aotus</taxon>
    </lineage>
</organism>
<dbReference type="GeneTree" id="ENSGT00390000012366"/>
<reference evidence="2" key="2">
    <citation type="submission" date="2025-09" db="UniProtKB">
        <authorList>
            <consortium name="Ensembl"/>
        </authorList>
    </citation>
    <scope>IDENTIFICATION</scope>
</reference>
<feature type="region of interest" description="Disordered" evidence="1">
    <location>
        <begin position="1"/>
        <end position="20"/>
    </location>
</feature>
<feature type="compositionally biased region" description="Basic and acidic residues" evidence="1">
    <location>
        <begin position="7"/>
        <end position="18"/>
    </location>
</feature>
<evidence type="ECO:0000313" key="3">
    <source>
        <dbReference type="Proteomes" id="UP000233020"/>
    </source>
</evidence>
<evidence type="ECO:0000256" key="1">
    <source>
        <dbReference type="SAM" id="MobiDB-lite"/>
    </source>
</evidence>
<keyword evidence="3" id="KW-1185">Reference proteome</keyword>